<keyword evidence="2" id="KW-1185">Reference proteome</keyword>
<dbReference type="PROSITE" id="PS51257">
    <property type="entry name" value="PROKAR_LIPOPROTEIN"/>
    <property type="match status" value="1"/>
</dbReference>
<dbReference type="Proteomes" id="UP000184432">
    <property type="component" value="Unassembled WGS sequence"/>
</dbReference>
<dbReference type="RefSeq" id="WP_073315400.1">
    <property type="nucleotide sequence ID" value="NZ_FQYP01000003.1"/>
</dbReference>
<evidence type="ECO:0000313" key="2">
    <source>
        <dbReference type="Proteomes" id="UP000184432"/>
    </source>
</evidence>
<gene>
    <name evidence="1" type="ORF">SAMN04488508_10325</name>
</gene>
<reference evidence="2" key="1">
    <citation type="submission" date="2016-11" db="EMBL/GenBank/DDBJ databases">
        <authorList>
            <person name="Varghese N."/>
            <person name="Submissions S."/>
        </authorList>
    </citation>
    <scope>NUCLEOTIDE SEQUENCE [LARGE SCALE GENOMIC DNA]</scope>
    <source>
        <strain evidence="2">DSM 22623</strain>
    </source>
</reference>
<evidence type="ECO:0008006" key="3">
    <source>
        <dbReference type="Google" id="ProtNLM"/>
    </source>
</evidence>
<evidence type="ECO:0000313" key="1">
    <source>
        <dbReference type="EMBL" id="SHI76916.1"/>
    </source>
</evidence>
<proteinExistence type="predicted"/>
<protein>
    <recommendedName>
        <fullName evidence="3">SnoaL-like domain-containing protein</fullName>
    </recommendedName>
</protein>
<organism evidence="1 2">
    <name type="scientific">Aquimarina spongiae</name>
    <dbReference type="NCBI Taxonomy" id="570521"/>
    <lineage>
        <taxon>Bacteria</taxon>
        <taxon>Pseudomonadati</taxon>
        <taxon>Bacteroidota</taxon>
        <taxon>Flavobacteriia</taxon>
        <taxon>Flavobacteriales</taxon>
        <taxon>Flavobacteriaceae</taxon>
        <taxon>Aquimarina</taxon>
    </lineage>
</organism>
<dbReference type="STRING" id="570521.SAMN04488508_10325"/>
<dbReference type="OrthoDB" id="1121874at2"/>
<dbReference type="AlphaFoldDB" id="A0A1M6DUH9"/>
<accession>A0A1M6DUH9</accession>
<name>A0A1M6DUH9_9FLAO</name>
<sequence length="194" mass="22815">MNKILVVLILIIIGCTSCNTSEKKKGKEITKLEIAKQYYKALDRSDVPGMVAILGDSIVIRENADNYEERFSQEAYTVWLEWDSVFEPTYKLLEIEQENDVVKAKISKIDKRILFLTEEPIVWREMVRFEDQKIVKVERVEYEVFNVAKFLKNRDILVNWTKANHPELDGFLYPQTKDVGKKYLQAIELYNTKK</sequence>
<dbReference type="EMBL" id="FQYP01000003">
    <property type="protein sequence ID" value="SHI76916.1"/>
    <property type="molecule type" value="Genomic_DNA"/>
</dbReference>